<feature type="non-terminal residue" evidence="2">
    <location>
        <position position="1"/>
    </location>
</feature>
<evidence type="ECO:0000313" key="3">
    <source>
        <dbReference type="Proteomes" id="UP000297535"/>
    </source>
</evidence>
<evidence type="ECO:0000313" key="2">
    <source>
        <dbReference type="EMBL" id="TGD91401.1"/>
    </source>
</evidence>
<dbReference type="AlphaFoldDB" id="A0A4Z0NDL1"/>
<feature type="region of interest" description="Disordered" evidence="1">
    <location>
        <begin position="1"/>
        <end position="21"/>
    </location>
</feature>
<proteinExistence type="predicted"/>
<name>A0A4Z0NDL1_9HYPH</name>
<feature type="compositionally biased region" description="Basic and acidic residues" evidence="1">
    <location>
        <begin position="1"/>
        <end position="10"/>
    </location>
</feature>
<dbReference type="Proteomes" id="UP000297535">
    <property type="component" value="Unassembled WGS sequence"/>
</dbReference>
<keyword evidence="3" id="KW-1185">Reference proteome</keyword>
<reference evidence="2 3" key="1">
    <citation type="submission" date="2019-04" db="EMBL/GenBank/DDBJ databases">
        <authorList>
            <person name="Feng G."/>
            <person name="Zhu H."/>
        </authorList>
    </citation>
    <scope>NUCLEOTIDE SEQUENCE [LARGE SCALE GENOMIC DNA]</scope>
    <source>
        <strain evidence="2 3">6HR-1</strain>
    </source>
</reference>
<gene>
    <name evidence="2" type="ORF">EU555_35845</name>
</gene>
<organism evidence="2 3">
    <name type="scientific">Methylobacterium nonmethylotrophicum</name>
    <dbReference type="NCBI Taxonomy" id="1141884"/>
    <lineage>
        <taxon>Bacteria</taxon>
        <taxon>Pseudomonadati</taxon>
        <taxon>Pseudomonadota</taxon>
        <taxon>Alphaproteobacteria</taxon>
        <taxon>Hyphomicrobiales</taxon>
        <taxon>Methylobacteriaceae</taxon>
        <taxon>Methylobacterium</taxon>
    </lineage>
</organism>
<protein>
    <submittedName>
        <fullName evidence="2">IS6 family transposase</fullName>
    </submittedName>
</protein>
<evidence type="ECO:0000256" key="1">
    <source>
        <dbReference type="SAM" id="MobiDB-lite"/>
    </source>
</evidence>
<accession>A0A4Z0NDL1</accession>
<sequence>FPSRTKRESRAGQSLLRPEPEFATGPLRASFQWSDCRNGCLARGTVSLCAADSCLNSRHV</sequence>
<dbReference type="EMBL" id="SRLB01000085">
    <property type="protein sequence ID" value="TGD91401.1"/>
    <property type="molecule type" value="Genomic_DNA"/>
</dbReference>
<comment type="caution">
    <text evidence="2">The sequence shown here is derived from an EMBL/GenBank/DDBJ whole genome shotgun (WGS) entry which is preliminary data.</text>
</comment>